<sequence length="81" mass="9209">ITMTPFCRATIDPCTGTFSLSYHTNRMPRVHTPVHSTQFTCFQHTSLNGSSSHHENVEVCRHPICQEEFSSVDEEGTKKKK</sequence>
<proteinExistence type="evidence at transcript level"/>
<evidence type="ECO:0000313" key="1">
    <source>
        <dbReference type="EMBL" id="JAP74525.1"/>
    </source>
</evidence>
<accession>A0A131Y7T1</accession>
<dbReference type="EMBL" id="GEFM01001271">
    <property type="protein sequence ID" value="JAP74525.1"/>
    <property type="molecule type" value="mRNA"/>
</dbReference>
<dbReference type="AlphaFoldDB" id="A0A131Y7T1"/>
<reference evidence="1" key="1">
    <citation type="submission" date="2016-02" db="EMBL/GenBank/DDBJ databases">
        <title>RNAseq analyses of the midgut from blood- or serum-fed Ixodes ricinus ticks.</title>
        <authorList>
            <person name="Perner J."/>
            <person name="Provaznik J."/>
            <person name="Schrenkova J."/>
            <person name="Urbanova V."/>
            <person name="Ribeiro J.M."/>
            <person name="Kopacek P."/>
        </authorList>
    </citation>
    <scope>NUCLEOTIDE SEQUENCE</scope>
    <source>
        <tissue evidence="1">Gut</tissue>
    </source>
</reference>
<organism evidence="1">
    <name type="scientific">Ixodes ricinus</name>
    <name type="common">Common tick</name>
    <name type="synonym">Acarus ricinus</name>
    <dbReference type="NCBI Taxonomy" id="34613"/>
    <lineage>
        <taxon>Eukaryota</taxon>
        <taxon>Metazoa</taxon>
        <taxon>Ecdysozoa</taxon>
        <taxon>Arthropoda</taxon>
        <taxon>Chelicerata</taxon>
        <taxon>Arachnida</taxon>
        <taxon>Acari</taxon>
        <taxon>Parasitiformes</taxon>
        <taxon>Ixodida</taxon>
        <taxon>Ixodoidea</taxon>
        <taxon>Ixodidae</taxon>
        <taxon>Ixodinae</taxon>
        <taxon>Ixodes</taxon>
    </lineage>
</organism>
<name>A0A131Y7T1_IXORI</name>
<protein>
    <submittedName>
        <fullName evidence="1">Uncharacterized protein</fullName>
    </submittedName>
</protein>
<feature type="non-terminal residue" evidence="1">
    <location>
        <position position="1"/>
    </location>
</feature>